<evidence type="ECO:0000256" key="5">
    <source>
        <dbReference type="ARBA" id="ARBA00022840"/>
    </source>
</evidence>
<proteinExistence type="predicted"/>
<dbReference type="Gene3D" id="3.30.200.20">
    <property type="entry name" value="Phosphorylase Kinase, domain 1"/>
    <property type="match status" value="1"/>
</dbReference>
<keyword evidence="4 6" id="KW-0418">Kinase</keyword>
<accession>A0A2I0V9B6</accession>
<keyword evidence="3" id="KW-0547">Nucleotide-binding</keyword>
<evidence type="ECO:0000256" key="2">
    <source>
        <dbReference type="ARBA" id="ARBA00022679"/>
    </source>
</evidence>
<reference evidence="6 7" key="1">
    <citation type="journal article" date="2016" name="Sci. Rep.">
        <title>The Dendrobium catenatum Lindl. genome sequence provides insights into polysaccharide synthase, floral development and adaptive evolution.</title>
        <authorList>
            <person name="Zhang G.Q."/>
            <person name="Xu Q."/>
            <person name="Bian C."/>
            <person name="Tsai W.C."/>
            <person name="Yeh C.M."/>
            <person name="Liu K.W."/>
            <person name="Yoshida K."/>
            <person name="Zhang L.S."/>
            <person name="Chang S.B."/>
            <person name="Chen F."/>
            <person name="Shi Y."/>
            <person name="Su Y.Y."/>
            <person name="Zhang Y.Q."/>
            <person name="Chen L.J."/>
            <person name="Yin Y."/>
            <person name="Lin M."/>
            <person name="Huang H."/>
            <person name="Deng H."/>
            <person name="Wang Z.W."/>
            <person name="Zhu S.L."/>
            <person name="Zhao X."/>
            <person name="Deng C."/>
            <person name="Niu S.C."/>
            <person name="Huang J."/>
            <person name="Wang M."/>
            <person name="Liu G.H."/>
            <person name="Yang H.J."/>
            <person name="Xiao X.J."/>
            <person name="Hsiao Y.Y."/>
            <person name="Wu W.L."/>
            <person name="Chen Y.Y."/>
            <person name="Mitsuda N."/>
            <person name="Ohme-Takagi M."/>
            <person name="Luo Y.B."/>
            <person name="Van de Peer Y."/>
            <person name="Liu Z.J."/>
        </authorList>
    </citation>
    <scope>NUCLEOTIDE SEQUENCE [LARGE SCALE GENOMIC DNA]</scope>
    <source>
        <tissue evidence="6">The whole plant</tissue>
    </source>
</reference>
<keyword evidence="1" id="KW-0723">Serine/threonine-protein kinase</keyword>
<evidence type="ECO:0000256" key="3">
    <source>
        <dbReference type="ARBA" id="ARBA00022741"/>
    </source>
</evidence>
<dbReference type="GO" id="GO:0004674">
    <property type="term" value="F:protein serine/threonine kinase activity"/>
    <property type="evidence" value="ECO:0007669"/>
    <property type="project" value="UniProtKB-KW"/>
</dbReference>
<evidence type="ECO:0000256" key="1">
    <source>
        <dbReference type="ARBA" id="ARBA00022527"/>
    </source>
</evidence>
<organism evidence="6 7">
    <name type="scientific">Dendrobium catenatum</name>
    <dbReference type="NCBI Taxonomy" id="906689"/>
    <lineage>
        <taxon>Eukaryota</taxon>
        <taxon>Viridiplantae</taxon>
        <taxon>Streptophyta</taxon>
        <taxon>Embryophyta</taxon>
        <taxon>Tracheophyta</taxon>
        <taxon>Spermatophyta</taxon>
        <taxon>Magnoliopsida</taxon>
        <taxon>Liliopsida</taxon>
        <taxon>Asparagales</taxon>
        <taxon>Orchidaceae</taxon>
        <taxon>Epidendroideae</taxon>
        <taxon>Malaxideae</taxon>
        <taxon>Dendrobiinae</taxon>
        <taxon>Dendrobium</taxon>
    </lineage>
</organism>
<dbReference type="SUPFAM" id="SSF56112">
    <property type="entry name" value="Protein kinase-like (PK-like)"/>
    <property type="match status" value="1"/>
</dbReference>
<name>A0A2I0V9B6_9ASPA</name>
<keyword evidence="6" id="KW-0675">Receptor</keyword>
<keyword evidence="5" id="KW-0067">ATP-binding</keyword>
<dbReference type="PANTHER" id="PTHR27002">
    <property type="entry name" value="RECEPTOR-LIKE SERINE/THREONINE-PROTEIN KINASE SD1-8"/>
    <property type="match status" value="1"/>
</dbReference>
<dbReference type="EMBL" id="KZ504025">
    <property type="protein sequence ID" value="PKU59989.1"/>
    <property type="molecule type" value="Genomic_DNA"/>
</dbReference>
<dbReference type="GO" id="GO:0005524">
    <property type="term" value="F:ATP binding"/>
    <property type="evidence" value="ECO:0007669"/>
    <property type="project" value="UniProtKB-KW"/>
</dbReference>
<evidence type="ECO:0000313" key="7">
    <source>
        <dbReference type="Proteomes" id="UP000233837"/>
    </source>
</evidence>
<dbReference type="InterPro" id="IPR011009">
    <property type="entry name" value="Kinase-like_dom_sf"/>
</dbReference>
<gene>
    <name evidence="6" type="primary">SRK6</name>
    <name evidence="6" type="ORF">MA16_Dca024478</name>
</gene>
<protein>
    <submittedName>
        <fullName evidence="6">Serine/threonine-protein kinase receptor</fullName>
    </submittedName>
</protein>
<reference evidence="6 7" key="2">
    <citation type="journal article" date="2017" name="Nature">
        <title>The Apostasia genome and the evolution of orchids.</title>
        <authorList>
            <person name="Zhang G.Q."/>
            <person name="Liu K.W."/>
            <person name="Li Z."/>
            <person name="Lohaus R."/>
            <person name="Hsiao Y.Y."/>
            <person name="Niu S.C."/>
            <person name="Wang J.Y."/>
            <person name="Lin Y.C."/>
            <person name="Xu Q."/>
            <person name="Chen L.J."/>
            <person name="Yoshida K."/>
            <person name="Fujiwara S."/>
            <person name="Wang Z.W."/>
            <person name="Zhang Y.Q."/>
            <person name="Mitsuda N."/>
            <person name="Wang M."/>
            <person name="Liu G.H."/>
            <person name="Pecoraro L."/>
            <person name="Huang H.X."/>
            <person name="Xiao X.J."/>
            <person name="Lin M."/>
            <person name="Wu X.Y."/>
            <person name="Wu W.L."/>
            <person name="Chen Y.Y."/>
            <person name="Chang S.B."/>
            <person name="Sakamoto S."/>
            <person name="Ohme-Takagi M."/>
            <person name="Yagi M."/>
            <person name="Zeng S.J."/>
            <person name="Shen C.Y."/>
            <person name="Yeh C.M."/>
            <person name="Luo Y.B."/>
            <person name="Tsai W.C."/>
            <person name="Van de Peer Y."/>
            <person name="Liu Z.J."/>
        </authorList>
    </citation>
    <scope>NUCLEOTIDE SEQUENCE [LARGE SCALE GENOMIC DNA]</scope>
    <source>
        <tissue evidence="6">The whole plant</tissue>
    </source>
</reference>
<keyword evidence="7" id="KW-1185">Reference proteome</keyword>
<dbReference type="GO" id="GO:0005886">
    <property type="term" value="C:plasma membrane"/>
    <property type="evidence" value="ECO:0007669"/>
    <property type="project" value="TreeGrafter"/>
</dbReference>
<dbReference type="Proteomes" id="UP000233837">
    <property type="component" value="Unassembled WGS sequence"/>
</dbReference>
<sequence>MAVIQGAELASKLKIKENSMEFSLIKFSSIMEATDNFSSTNKLGQGGFGSVYKVINCSRHPLKFHK</sequence>
<dbReference type="AlphaFoldDB" id="A0A2I0V9B6"/>
<evidence type="ECO:0000313" key="6">
    <source>
        <dbReference type="EMBL" id="PKU59989.1"/>
    </source>
</evidence>
<evidence type="ECO:0000256" key="4">
    <source>
        <dbReference type="ARBA" id="ARBA00022777"/>
    </source>
</evidence>
<keyword evidence="2" id="KW-0808">Transferase</keyword>